<organism evidence="2 3">
    <name type="scientific">Luteimonas fraxinea</name>
    <dbReference type="NCBI Taxonomy" id="2901869"/>
    <lineage>
        <taxon>Bacteria</taxon>
        <taxon>Pseudomonadati</taxon>
        <taxon>Pseudomonadota</taxon>
        <taxon>Gammaproteobacteria</taxon>
        <taxon>Lysobacterales</taxon>
        <taxon>Lysobacteraceae</taxon>
        <taxon>Luteimonas</taxon>
    </lineage>
</organism>
<sequence>MQSRSARGLMAVALCVVMAGCTYSLKESHLVRPMPAPPPDLAVLAATHAGYTATESRIDTPDDVSIYRVDLKRANARATVLYFGGNGFRTGLHARRIFDAYAGLPVDLVLVDHRGYGASTGAPTIDGLRADALQVYDQVRAETTGRPLIVHGQSLGSFSAGYVADTRQLDGLVLESSMTTAEDWTRAMRARAGFWTRLAVRRFDIAPALQKTGNLEVARRLDEPVLYVVGELDVTTAPKFSQALFDATPLPATDRQLVVVPGRGHNDATLSPEFGVAFTRLLERASAD</sequence>
<dbReference type="Pfam" id="PF12146">
    <property type="entry name" value="Hydrolase_4"/>
    <property type="match status" value="1"/>
</dbReference>
<protein>
    <submittedName>
        <fullName evidence="2">Alpha/beta hydrolase</fullName>
    </submittedName>
</protein>
<dbReference type="EMBL" id="JAJQKU010000001">
    <property type="protein sequence ID" value="MCD9095775.1"/>
    <property type="molecule type" value="Genomic_DNA"/>
</dbReference>
<gene>
    <name evidence="2" type="ORF">LTT95_02295</name>
</gene>
<dbReference type="PANTHER" id="PTHR12277:SF81">
    <property type="entry name" value="PROTEIN ABHD13"/>
    <property type="match status" value="1"/>
</dbReference>
<evidence type="ECO:0000259" key="1">
    <source>
        <dbReference type="Pfam" id="PF12146"/>
    </source>
</evidence>
<dbReference type="Proteomes" id="UP001430360">
    <property type="component" value="Unassembled WGS sequence"/>
</dbReference>
<dbReference type="Gene3D" id="3.40.50.1820">
    <property type="entry name" value="alpha/beta hydrolase"/>
    <property type="match status" value="1"/>
</dbReference>
<dbReference type="RefSeq" id="WP_232134294.1">
    <property type="nucleotide sequence ID" value="NZ_CP089507.1"/>
</dbReference>
<dbReference type="GO" id="GO:0016787">
    <property type="term" value="F:hydrolase activity"/>
    <property type="evidence" value="ECO:0007669"/>
    <property type="project" value="UniProtKB-KW"/>
</dbReference>
<dbReference type="InterPro" id="IPR029058">
    <property type="entry name" value="AB_hydrolase_fold"/>
</dbReference>
<dbReference type="PROSITE" id="PS51257">
    <property type="entry name" value="PROKAR_LIPOPROTEIN"/>
    <property type="match status" value="1"/>
</dbReference>
<keyword evidence="2" id="KW-0378">Hydrolase</keyword>
<reference evidence="2" key="2">
    <citation type="journal article" date="2022" name="Syst. Appl. Microbiol.">
        <title>Physiological and genomic characterisation of Luteimonas fraxinea sp. nov., a bacterial species associated with trees tolerant to ash dieback.</title>
        <authorList>
            <person name="Ulrich K."/>
            <person name="Becker R."/>
            <person name="Behrendt U."/>
            <person name="Kube M."/>
            <person name="Schneck V."/>
            <person name="Ulrich A."/>
        </authorList>
    </citation>
    <scope>NUCLEOTIDE SEQUENCE</scope>
    <source>
        <strain evidence="2">A1P009</strain>
    </source>
</reference>
<comment type="caution">
    <text evidence="2">The sequence shown here is derived from an EMBL/GenBank/DDBJ whole genome shotgun (WGS) entry which is preliminary data.</text>
</comment>
<evidence type="ECO:0000313" key="2">
    <source>
        <dbReference type="EMBL" id="MCD9095775.1"/>
    </source>
</evidence>
<dbReference type="InterPro" id="IPR022742">
    <property type="entry name" value="Hydrolase_4"/>
</dbReference>
<keyword evidence="3" id="KW-1185">Reference proteome</keyword>
<proteinExistence type="predicted"/>
<evidence type="ECO:0000313" key="3">
    <source>
        <dbReference type="Proteomes" id="UP001430360"/>
    </source>
</evidence>
<name>A0ABS8U846_9GAMM</name>
<feature type="domain" description="Serine aminopeptidase S33" evidence="1">
    <location>
        <begin position="75"/>
        <end position="195"/>
    </location>
</feature>
<dbReference type="PANTHER" id="PTHR12277">
    <property type="entry name" value="ALPHA/BETA HYDROLASE DOMAIN-CONTAINING PROTEIN"/>
    <property type="match status" value="1"/>
</dbReference>
<accession>A0ABS8U846</accession>
<reference evidence="2" key="1">
    <citation type="submission" date="2021-12" db="EMBL/GenBank/DDBJ databases">
        <authorList>
            <person name="Ulrich A."/>
        </authorList>
    </citation>
    <scope>NUCLEOTIDE SEQUENCE</scope>
    <source>
        <strain evidence="2">A1P009</strain>
    </source>
</reference>
<dbReference type="SUPFAM" id="SSF53474">
    <property type="entry name" value="alpha/beta-Hydrolases"/>
    <property type="match status" value="1"/>
</dbReference>